<dbReference type="EMBL" id="JRYR02000002">
    <property type="protein sequence ID" value="OHX64323.1"/>
    <property type="molecule type" value="Genomic_DNA"/>
</dbReference>
<accession>A0A1S1YTY1</accession>
<dbReference type="Proteomes" id="UP000179797">
    <property type="component" value="Unassembled WGS sequence"/>
</dbReference>
<evidence type="ECO:0000313" key="2">
    <source>
        <dbReference type="Proteomes" id="UP000179797"/>
    </source>
</evidence>
<organism evidence="1 2">
    <name type="scientific">Flammeovirga pacifica</name>
    <dbReference type="NCBI Taxonomy" id="915059"/>
    <lineage>
        <taxon>Bacteria</taxon>
        <taxon>Pseudomonadati</taxon>
        <taxon>Bacteroidota</taxon>
        <taxon>Cytophagia</taxon>
        <taxon>Cytophagales</taxon>
        <taxon>Flammeovirgaceae</taxon>
        <taxon>Flammeovirga</taxon>
    </lineage>
</organism>
<dbReference type="RefSeq" id="WP_044220702.1">
    <property type="nucleotide sequence ID" value="NZ_JRYR02000002.1"/>
</dbReference>
<protein>
    <submittedName>
        <fullName evidence="1">Uncharacterized protein</fullName>
    </submittedName>
</protein>
<dbReference type="STRING" id="915059.NH26_22270"/>
<gene>
    <name evidence="1" type="ORF">NH26_22270</name>
</gene>
<evidence type="ECO:0000313" key="1">
    <source>
        <dbReference type="EMBL" id="OHX64323.1"/>
    </source>
</evidence>
<comment type="caution">
    <text evidence="1">The sequence shown here is derived from an EMBL/GenBank/DDBJ whole genome shotgun (WGS) entry which is preliminary data.</text>
</comment>
<sequence length="73" mass="8849">MLNLKKRVTEHPDFIKKFLKNPDDQNKLIAFQKIMDEVMAEQRRKEINMYKSYIKDDVFKSSLVEQMMRIVGR</sequence>
<proteinExistence type="predicted"/>
<name>A0A1S1YTY1_FLAPC</name>
<reference evidence="1 2" key="1">
    <citation type="journal article" date="2012" name="Int. J. Syst. Evol. Microbiol.">
        <title>Flammeovirga pacifica sp. nov., isolated from deep-sea sediment.</title>
        <authorList>
            <person name="Xu H."/>
            <person name="Fu Y."/>
            <person name="Yang N."/>
            <person name="Ding Z."/>
            <person name="Lai Q."/>
            <person name="Zeng R."/>
        </authorList>
    </citation>
    <scope>NUCLEOTIDE SEQUENCE [LARGE SCALE GENOMIC DNA]</scope>
    <source>
        <strain evidence="2">DSM 24597 / LMG 26175 / WPAGA1</strain>
    </source>
</reference>
<keyword evidence="2" id="KW-1185">Reference proteome</keyword>
<dbReference type="AlphaFoldDB" id="A0A1S1YTY1"/>